<dbReference type="Proteomes" id="UP000053300">
    <property type="component" value="Unassembled WGS sequence"/>
</dbReference>
<gene>
    <name evidence="2" type="ORF">AS359_08780</name>
    <name evidence="1" type="ORF">B5M06_10205</name>
</gene>
<dbReference type="Proteomes" id="UP000242792">
    <property type="component" value="Chromosome"/>
</dbReference>
<accession>A0A1V0BF64</accession>
<accession>A0A0W7Z0J9</accession>
<dbReference type="STRING" id="225992.B5M06_10205"/>
<sequence>MHDRILLCASAAHCAQVLQAAAADRVKLHSLQPSTRWPSPAPDTHPLILWALLPTACDAAALALEAQWRAHMLQPQAQHFTIQMLYGSAAQQARQLAPWIKAETTDAGSATDADCPECLDARSEQSLFQHLLQRSQTTQQT</sequence>
<reference evidence="2 3" key="1">
    <citation type="submission" date="2015-12" db="EMBL/GenBank/DDBJ databases">
        <title>Complete genome sequence of a multi-drug resistant strain Acidovorax sp. 12322-1.</title>
        <authorList>
            <person name="Ming D."/>
            <person name="Wang M."/>
            <person name="Hu S."/>
            <person name="Zhou Y."/>
            <person name="Jiang T."/>
        </authorList>
    </citation>
    <scope>NUCLEOTIDE SEQUENCE [LARGE SCALE GENOMIC DNA]</scope>
    <source>
        <strain evidence="2 3">12322-1</strain>
    </source>
</reference>
<dbReference type="AlphaFoldDB" id="A0A0W7Z0J9"/>
<evidence type="ECO:0000313" key="1">
    <source>
        <dbReference type="EMBL" id="AQZ98567.1"/>
    </source>
</evidence>
<evidence type="ECO:0000313" key="3">
    <source>
        <dbReference type="Proteomes" id="UP000053300"/>
    </source>
</evidence>
<name>A0A0W7Z0J9_9BURK</name>
<protein>
    <submittedName>
        <fullName evidence="2">Uncharacterized protein</fullName>
    </submittedName>
</protein>
<reference evidence="1 4" key="2">
    <citation type="submission" date="2017-03" db="EMBL/GenBank/DDBJ databases">
        <title>Rapid Whole Genome Sequencing of Comamonas kerstersii Causing Continuous ambulatory Peritoneal Dialysis-Associated Peritonitis.</title>
        <authorList>
            <person name="Zheng B."/>
        </authorList>
    </citation>
    <scope>NUCLEOTIDE SEQUENCE [LARGE SCALE GENOMIC DNA]</scope>
    <source>
        <strain evidence="1 4">8943</strain>
    </source>
</reference>
<dbReference type="EMBL" id="CP020121">
    <property type="protein sequence ID" value="AQZ98567.1"/>
    <property type="molecule type" value="Genomic_DNA"/>
</dbReference>
<dbReference type="OrthoDB" id="10003965at2"/>
<evidence type="ECO:0000313" key="4">
    <source>
        <dbReference type="Proteomes" id="UP000242792"/>
    </source>
</evidence>
<dbReference type="GeneID" id="83039693"/>
<dbReference type="KEGG" id="cke:B5M06_10205"/>
<evidence type="ECO:0000313" key="2">
    <source>
        <dbReference type="EMBL" id="KUF40925.1"/>
    </source>
</evidence>
<accession>A0A1V3TJ66</accession>
<proteinExistence type="predicted"/>
<dbReference type="RefSeq" id="WP_054066526.1">
    <property type="nucleotide sequence ID" value="NZ_CAUCIF010000001.1"/>
</dbReference>
<dbReference type="EMBL" id="LPXH01000025">
    <property type="protein sequence ID" value="KUF40925.1"/>
    <property type="molecule type" value="Genomic_DNA"/>
</dbReference>
<keyword evidence="3" id="KW-1185">Reference proteome</keyword>
<organism evidence="2 3">
    <name type="scientific">Comamonas kerstersii</name>
    <dbReference type="NCBI Taxonomy" id="225992"/>
    <lineage>
        <taxon>Bacteria</taxon>
        <taxon>Pseudomonadati</taxon>
        <taxon>Pseudomonadota</taxon>
        <taxon>Betaproteobacteria</taxon>
        <taxon>Burkholderiales</taxon>
        <taxon>Comamonadaceae</taxon>
        <taxon>Comamonas</taxon>
    </lineage>
</organism>